<feature type="compositionally biased region" description="Polar residues" evidence="11">
    <location>
        <begin position="1307"/>
        <end position="1321"/>
    </location>
</feature>
<evidence type="ECO:0000256" key="10">
    <source>
        <dbReference type="SAM" id="Coils"/>
    </source>
</evidence>
<dbReference type="InterPro" id="IPR001752">
    <property type="entry name" value="Kinesin_motor_dom"/>
</dbReference>
<keyword evidence="2" id="KW-0963">Cytoplasm</keyword>
<comment type="similarity">
    <text evidence="9">Belongs to the TRAFAC class myosin-kinesin ATPase superfamily. Kinesin family.</text>
</comment>
<dbReference type="GO" id="GO:0005819">
    <property type="term" value="C:spindle"/>
    <property type="evidence" value="ECO:0007669"/>
    <property type="project" value="UniProtKB-SubCell"/>
</dbReference>
<feature type="coiled-coil region" evidence="10">
    <location>
        <begin position="584"/>
        <end position="755"/>
    </location>
</feature>
<protein>
    <submittedName>
        <fullName evidence="13">Kinesin-like protein KIF20B</fullName>
    </submittedName>
</protein>
<organism evidence="13 14">
    <name type="scientific">Vespula squamosa</name>
    <name type="common">Southern yellow jacket</name>
    <name type="synonym">Wasp</name>
    <dbReference type="NCBI Taxonomy" id="30214"/>
    <lineage>
        <taxon>Eukaryota</taxon>
        <taxon>Metazoa</taxon>
        <taxon>Ecdysozoa</taxon>
        <taxon>Arthropoda</taxon>
        <taxon>Hexapoda</taxon>
        <taxon>Insecta</taxon>
        <taxon>Pterygota</taxon>
        <taxon>Neoptera</taxon>
        <taxon>Endopterygota</taxon>
        <taxon>Hymenoptera</taxon>
        <taxon>Apocrita</taxon>
        <taxon>Aculeata</taxon>
        <taxon>Vespoidea</taxon>
        <taxon>Vespidae</taxon>
        <taxon>Vespinae</taxon>
        <taxon>Vespula</taxon>
    </lineage>
</organism>
<evidence type="ECO:0000256" key="5">
    <source>
        <dbReference type="ARBA" id="ARBA00022840"/>
    </source>
</evidence>
<feature type="compositionally biased region" description="Acidic residues" evidence="11">
    <location>
        <begin position="1358"/>
        <end position="1371"/>
    </location>
</feature>
<feature type="binding site" evidence="9">
    <location>
        <begin position="157"/>
        <end position="164"/>
    </location>
    <ligand>
        <name>ATP</name>
        <dbReference type="ChEBI" id="CHEBI:30616"/>
    </ligand>
</feature>
<accession>A0ABD1ZUY0</accession>
<evidence type="ECO:0000256" key="2">
    <source>
        <dbReference type="ARBA" id="ARBA00022490"/>
    </source>
</evidence>
<dbReference type="Proteomes" id="UP001607302">
    <property type="component" value="Unassembled WGS sequence"/>
</dbReference>
<feature type="coiled-coil region" evidence="10">
    <location>
        <begin position="1009"/>
        <end position="1067"/>
    </location>
</feature>
<feature type="domain" description="Kinesin motor" evidence="12">
    <location>
        <begin position="50"/>
        <end position="478"/>
    </location>
</feature>
<dbReference type="InterPro" id="IPR027417">
    <property type="entry name" value="P-loop_NTPase"/>
</dbReference>
<feature type="coiled-coil region" evidence="10">
    <location>
        <begin position="1110"/>
        <end position="1239"/>
    </location>
</feature>
<keyword evidence="7 9" id="KW-0505">Motor protein</keyword>
<keyword evidence="4 9" id="KW-0547">Nucleotide-binding</keyword>
<dbReference type="PROSITE" id="PS50067">
    <property type="entry name" value="KINESIN_MOTOR_2"/>
    <property type="match status" value="1"/>
</dbReference>
<evidence type="ECO:0000256" key="3">
    <source>
        <dbReference type="ARBA" id="ARBA00022553"/>
    </source>
</evidence>
<feature type="compositionally biased region" description="Low complexity" evidence="11">
    <location>
        <begin position="1295"/>
        <end position="1305"/>
    </location>
</feature>
<sequence length="1414" mass="162900">MISDDDKVKSPIGRSTLEYVPIEESDEMGSIDYDEEDSIPESPCEPTVPTFEVYLKIKPKSKKNPKGMSSNENENYYEILNSTTLLTKFKPSVGRKSSRFPLVISKKANVDHNACKRYYFTKIFQSDVTQAEFFEETMKKRIVDFLTGQNSTIMSYGTSNSGKTYTLHGTPDQPGLIPRSIEHIFSAINCTLVPWYKLYSNNTLMSLDDNERLEESERKAKLLKSPLINNERFTEARKSLENSERSIVGSESKRDECNGESMYAVWLSFAEIYNDNIYDLLDFEEPLRNRPLKLIGDKNGLTYVKGLTTIYVTTPFEACQILVAGQSRMSTSFTTLNPKCSRSHTIFTIGLLKYQKAYAPHETEASTLTFCDLAGSGRSKGLSGLSSERLKEARNINKSLLVLGRCLKTVRKKQRKESTRRSNDHVAGPFRESKLTRMFQRALSGNEHVTFLVNIDTSSELVNEIKSILKVSSIARQITSDLKESKRFTPKEVANRRSSRSNETEICNELKSSSTVHEDNKTVLSPEKIIVETDRHDRDIREESPKNVTIVDDQLENISEECVCAKKRKRDELVSETDEDLVTYKDLQAENLLATRKIRDLEDALNDLQYEKRIVLAENNKYSSELLLLKRELKDFQDLAKSEISKLNVPEDEVNNDVDNLAIKLKNVIDEKKRFLGKSILDLKTFYVEEDAINDELNEINDLRKELSEKTINIRALTIQLESCEKELNETEMACKDAENRNVILLKKIEALESVVRYMECERKDSFTPQPPYYLEEISPIDTDKICLSQYEKNHSSMDGRLSSITEILYFGDGTNESPRDFIVQAHVDVKKCDEDDLTDTKRFVVGTRSSNLVDIVNEKKNILEFSGNDFRSSDASSKNDSGIVIEESVDWKLVSSSNSNDRNISENESNTTLLGKESKQYYEKLSELIENAKIYEKEEGTNQCEFNERLKLTTEETEEEIGETELVTRKSFRPRNFKCQRLEDLSRWLKHRLDLQLAYCKMEHLSKLNELKRDLTTKTIDLNEANQKITKANRDLNKLNDLTNRLNDMTAIVAEYRKDREELYEELHKRSEVQLSLEMKLKYFVSLVEEKEEEITYLRKDVINIFHTNSTNKEKIKELDKEIIDIRERMDSIRKELINSEEMRVEIEKNSIEEIGRLKSKLAMYENRATFLTRTVEDLDDKKDELIRVKTQLLRKEREMSLFKSNRDATIKKYEFLVKQLQDEIDKLKDQSRYESTKVSVGSKESANCPARTRNKFKVSESLKKLTRGGFAKDGNWKSNYLRRKSTEEKSVASTSNFSVSRVSSCHETTNVESVSSENKVYTEKEEDQTSTDRTESDVDSNESISRATTGSSGGTTDDEDYDTDEEDSEVICCRPPRRNRMSGWMRIRRIDARTVLTHCSDIELDGDRSDSA</sequence>
<evidence type="ECO:0000256" key="11">
    <source>
        <dbReference type="SAM" id="MobiDB-lite"/>
    </source>
</evidence>
<evidence type="ECO:0000256" key="8">
    <source>
        <dbReference type="ARBA" id="ARBA00023212"/>
    </source>
</evidence>
<evidence type="ECO:0000259" key="12">
    <source>
        <dbReference type="PROSITE" id="PS50067"/>
    </source>
</evidence>
<name>A0ABD1ZUY0_VESSQ</name>
<keyword evidence="14" id="KW-1185">Reference proteome</keyword>
<evidence type="ECO:0000256" key="7">
    <source>
        <dbReference type="ARBA" id="ARBA00023175"/>
    </source>
</evidence>
<evidence type="ECO:0000313" key="14">
    <source>
        <dbReference type="Proteomes" id="UP001607302"/>
    </source>
</evidence>
<evidence type="ECO:0000256" key="6">
    <source>
        <dbReference type="ARBA" id="ARBA00023054"/>
    </source>
</evidence>
<feature type="compositionally biased region" description="Acidic residues" evidence="11">
    <location>
        <begin position="21"/>
        <end position="39"/>
    </location>
</feature>
<gene>
    <name evidence="13" type="ORF">V1478_018393</name>
</gene>
<dbReference type="GO" id="GO:0005524">
    <property type="term" value="F:ATP binding"/>
    <property type="evidence" value="ECO:0007669"/>
    <property type="project" value="UniProtKB-UniRule"/>
</dbReference>
<dbReference type="PANTHER" id="PTHR47970:SF29">
    <property type="entry name" value="KINESIN FAMILY MEMBER 20B"/>
    <property type="match status" value="1"/>
</dbReference>
<evidence type="ECO:0000256" key="1">
    <source>
        <dbReference type="ARBA" id="ARBA00004186"/>
    </source>
</evidence>
<dbReference type="Gene3D" id="3.40.850.10">
    <property type="entry name" value="Kinesin motor domain"/>
    <property type="match status" value="1"/>
</dbReference>
<evidence type="ECO:0000256" key="4">
    <source>
        <dbReference type="ARBA" id="ARBA00022741"/>
    </source>
</evidence>
<dbReference type="GO" id="GO:0003774">
    <property type="term" value="F:cytoskeletal motor activity"/>
    <property type="evidence" value="ECO:0007669"/>
    <property type="project" value="UniProtKB-UniRule"/>
</dbReference>
<dbReference type="PANTHER" id="PTHR47970">
    <property type="entry name" value="KINESIN-LIKE PROTEIN KIF11"/>
    <property type="match status" value="1"/>
</dbReference>
<reference evidence="13 14" key="1">
    <citation type="journal article" date="2024" name="Ann. Entomol. Soc. Am.">
        <title>Genomic analyses of the southern and eastern yellowjacket wasps (Hymenoptera: Vespidae) reveal evolutionary signatures of social life.</title>
        <authorList>
            <person name="Catto M.A."/>
            <person name="Caine P.B."/>
            <person name="Orr S.E."/>
            <person name="Hunt B.G."/>
            <person name="Goodisman M.A.D."/>
        </authorList>
    </citation>
    <scope>NUCLEOTIDE SEQUENCE [LARGE SCALE GENOMIC DNA]</scope>
    <source>
        <strain evidence="13">233</strain>
        <tissue evidence="13">Head and thorax</tissue>
    </source>
</reference>
<keyword evidence="5 9" id="KW-0067">ATP-binding</keyword>
<dbReference type="SUPFAM" id="SSF52540">
    <property type="entry name" value="P-loop containing nucleoside triphosphate hydrolases"/>
    <property type="match status" value="1"/>
</dbReference>
<comment type="subcellular location">
    <subcellularLocation>
        <location evidence="1">Cytoplasm</location>
        <location evidence="1">Cytoskeleton</location>
        <location evidence="1">Spindle</location>
    </subcellularLocation>
</comment>
<dbReference type="PRINTS" id="PR00380">
    <property type="entry name" value="KINESINHEAVY"/>
</dbReference>
<keyword evidence="6 10" id="KW-0175">Coiled coil</keyword>
<proteinExistence type="inferred from homology"/>
<dbReference type="Pfam" id="PF00225">
    <property type="entry name" value="Kinesin"/>
    <property type="match status" value="1"/>
</dbReference>
<keyword evidence="3" id="KW-0597">Phosphoprotein</keyword>
<evidence type="ECO:0000313" key="13">
    <source>
        <dbReference type="EMBL" id="KAL2712158.1"/>
    </source>
</evidence>
<comment type="caution">
    <text evidence="13">The sequence shown here is derived from an EMBL/GenBank/DDBJ whole genome shotgun (WGS) entry which is preliminary data.</text>
</comment>
<dbReference type="InterPro" id="IPR036961">
    <property type="entry name" value="Kinesin_motor_dom_sf"/>
</dbReference>
<feature type="region of interest" description="Disordered" evidence="11">
    <location>
        <begin position="1285"/>
        <end position="1378"/>
    </location>
</feature>
<dbReference type="InterPro" id="IPR047149">
    <property type="entry name" value="KIF11-like"/>
</dbReference>
<dbReference type="SMART" id="SM00129">
    <property type="entry name" value="KISc"/>
    <property type="match status" value="1"/>
</dbReference>
<keyword evidence="8" id="KW-0206">Cytoskeleton</keyword>
<dbReference type="EMBL" id="JAUDFV010000167">
    <property type="protein sequence ID" value="KAL2712158.1"/>
    <property type="molecule type" value="Genomic_DNA"/>
</dbReference>
<evidence type="ECO:0000256" key="9">
    <source>
        <dbReference type="PROSITE-ProRule" id="PRU00283"/>
    </source>
</evidence>
<feature type="region of interest" description="Disordered" evidence="11">
    <location>
        <begin position="1"/>
        <end position="43"/>
    </location>
</feature>